<organism evidence="7 8">
    <name type="scientific">Parnassius mnemosyne</name>
    <name type="common">clouded apollo</name>
    <dbReference type="NCBI Taxonomy" id="213953"/>
    <lineage>
        <taxon>Eukaryota</taxon>
        <taxon>Metazoa</taxon>
        <taxon>Ecdysozoa</taxon>
        <taxon>Arthropoda</taxon>
        <taxon>Hexapoda</taxon>
        <taxon>Insecta</taxon>
        <taxon>Pterygota</taxon>
        <taxon>Neoptera</taxon>
        <taxon>Endopterygota</taxon>
        <taxon>Lepidoptera</taxon>
        <taxon>Glossata</taxon>
        <taxon>Ditrysia</taxon>
        <taxon>Papilionoidea</taxon>
        <taxon>Papilionidae</taxon>
        <taxon>Parnassiinae</taxon>
        <taxon>Parnassini</taxon>
        <taxon>Parnassius</taxon>
        <taxon>Driopa</taxon>
    </lineage>
</organism>
<dbReference type="InterPro" id="IPR057251">
    <property type="entry name" value="FP_C"/>
</dbReference>
<dbReference type="InterPro" id="IPR011011">
    <property type="entry name" value="Znf_FYVE_PHD"/>
</dbReference>
<evidence type="ECO:0000259" key="6">
    <source>
        <dbReference type="PROSITE" id="PS50016"/>
    </source>
</evidence>
<dbReference type="Proteomes" id="UP001314205">
    <property type="component" value="Unassembled WGS sequence"/>
</dbReference>
<feature type="domain" description="PHD-type" evidence="6">
    <location>
        <begin position="1"/>
        <end position="57"/>
    </location>
</feature>
<dbReference type="InterPro" id="IPR019786">
    <property type="entry name" value="Zinc_finger_PHD-type_CS"/>
</dbReference>
<feature type="compositionally biased region" description="Polar residues" evidence="5">
    <location>
        <begin position="62"/>
        <end position="78"/>
    </location>
</feature>
<dbReference type="GO" id="GO:0008270">
    <property type="term" value="F:zinc ion binding"/>
    <property type="evidence" value="ECO:0007669"/>
    <property type="project" value="UniProtKB-KW"/>
</dbReference>
<evidence type="ECO:0000256" key="5">
    <source>
        <dbReference type="SAM" id="MobiDB-lite"/>
    </source>
</evidence>
<reference evidence="7 8" key="1">
    <citation type="submission" date="2023-11" db="EMBL/GenBank/DDBJ databases">
        <authorList>
            <person name="Hedman E."/>
            <person name="Englund M."/>
            <person name="Stromberg M."/>
            <person name="Nyberg Akerstrom W."/>
            <person name="Nylinder S."/>
            <person name="Jareborg N."/>
            <person name="Kallberg Y."/>
            <person name="Kronander E."/>
        </authorList>
    </citation>
    <scope>NUCLEOTIDE SEQUENCE [LARGE SCALE GENOMIC DNA]</scope>
</reference>
<dbReference type="Pfam" id="PF25298">
    <property type="entry name" value="Baculo_FP_2nd"/>
    <property type="match status" value="1"/>
</dbReference>
<keyword evidence="3" id="KW-0862">Zinc</keyword>
<dbReference type="Gene3D" id="3.30.40.10">
    <property type="entry name" value="Zinc/RING finger domain, C3HC4 (zinc finger)"/>
    <property type="match status" value="1"/>
</dbReference>
<keyword evidence="1" id="KW-0479">Metal-binding</keyword>
<name>A0AAV1M033_9NEOP</name>
<evidence type="ECO:0000256" key="2">
    <source>
        <dbReference type="ARBA" id="ARBA00022771"/>
    </source>
</evidence>
<sequence length="355" mass="40378">MHQCSACHTKIKDSECMQCCVCVAYYHCICVAISPAQLKNLPTEVKADWLCPECRNKKPRSDNSNTPVRPSTPSNPKANVTLRHKGPDSLLESDAGTSFNVSRSELRAIIQEEMRVIMEECVRDLKADLNRQLKAFRGEITGLTESIQFMNDSFEQFNKDLSGCKTKIDTIIKEKETLQSDLIIITSRLNQMEQISRASNLEIECVPERKSENVLSIVTQLSKTISYPISESHILYCSRIAKNPESTRPRSILVRLNSPRSRDSLLAAALKYNKTHSQEKLNTEHVGLGPNRKTPIYVVENLSPENKLLHALSRKRAKELQYKHVWVRGGRIYMRKTDTSEYVLVRNKSTLDNIS</sequence>
<keyword evidence="8" id="KW-1185">Reference proteome</keyword>
<dbReference type="InterPro" id="IPR019787">
    <property type="entry name" value="Znf_PHD-finger"/>
</dbReference>
<dbReference type="PROSITE" id="PS01359">
    <property type="entry name" value="ZF_PHD_1"/>
    <property type="match status" value="1"/>
</dbReference>
<dbReference type="PROSITE" id="PS50016">
    <property type="entry name" value="ZF_PHD_2"/>
    <property type="match status" value="1"/>
</dbReference>
<evidence type="ECO:0000256" key="4">
    <source>
        <dbReference type="PROSITE-ProRule" id="PRU00146"/>
    </source>
</evidence>
<accession>A0AAV1M033</accession>
<evidence type="ECO:0000313" key="7">
    <source>
        <dbReference type="EMBL" id="CAK1599649.1"/>
    </source>
</evidence>
<feature type="region of interest" description="Disordered" evidence="5">
    <location>
        <begin position="58"/>
        <end position="95"/>
    </location>
</feature>
<dbReference type="EMBL" id="CAVLGL010000115">
    <property type="protein sequence ID" value="CAK1599649.1"/>
    <property type="molecule type" value="Genomic_DNA"/>
</dbReference>
<evidence type="ECO:0000313" key="8">
    <source>
        <dbReference type="Proteomes" id="UP001314205"/>
    </source>
</evidence>
<keyword evidence="2 4" id="KW-0863">Zinc-finger</keyword>
<protein>
    <recommendedName>
        <fullName evidence="6">PHD-type domain-containing protein</fullName>
    </recommendedName>
</protein>
<evidence type="ECO:0000256" key="3">
    <source>
        <dbReference type="ARBA" id="ARBA00022833"/>
    </source>
</evidence>
<gene>
    <name evidence="7" type="ORF">PARMNEM_LOCUS18509</name>
</gene>
<proteinExistence type="predicted"/>
<dbReference type="AlphaFoldDB" id="A0AAV1M033"/>
<evidence type="ECO:0000256" key="1">
    <source>
        <dbReference type="ARBA" id="ARBA00022723"/>
    </source>
</evidence>
<comment type="caution">
    <text evidence="7">The sequence shown here is derived from an EMBL/GenBank/DDBJ whole genome shotgun (WGS) entry which is preliminary data.</text>
</comment>
<dbReference type="SUPFAM" id="SSF57903">
    <property type="entry name" value="FYVE/PHD zinc finger"/>
    <property type="match status" value="1"/>
</dbReference>
<dbReference type="InterPro" id="IPR013083">
    <property type="entry name" value="Znf_RING/FYVE/PHD"/>
</dbReference>